<comment type="caution">
    <text evidence="2">The sequence shown here is derived from an EMBL/GenBank/DDBJ whole genome shotgun (WGS) entry which is preliminary data.</text>
</comment>
<dbReference type="GO" id="GO:0000932">
    <property type="term" value="C:P-body"/>
    <property type="evidence" value="ECO:0007669"/>
    <property type="project" value="TreeGrafter"/>
</dbReference>
<feature type="domain" description="BTB" evidence="1">
    <location>
        <begin position="35"/>
        <end position="102"/>
    </location>
</feature>
<dbReference type="PANTHER" id="PTHR45774:SF3">
    <property type="entry name" value="BTB (POZ) DOMAIN-CONTAINING 2B-RELATED"/>
    <property type="match status" value="1"/>
</dbReference>
<dbReference type="Pfam" id="PF00651">
    <property type="entry name" value="BTB"/>
    <property type="match status" value="1"/>
</dbReference>
<gene>
    <name evidence="2" type="ORF">LSTR_LSTR010626</name>
</gene>
<dbReference type="PROSITE" id="PS50097">
    <property type="entry name" value="BTB"/>
    <property type="match status" value="1"/>
</dbReference>
<dbReference type="InterPro" id="IPR011333">
    <property type="entry name" value="SKP1/BTB/POZ_sf"/>
</dbReference>
<dbReference type="InterPro" id="IPR011705">
    <property type="entry name" value="BACK"/>
</dbReference>
<dbReference type="AlphaFoldDB" id="A0A482X5G1"/>
<sequence>MGSKADGIAGVPAPLNEIETFRNRFRHLAESDIWTDCEFVVGAHKTVIKGHKALFCVASEVFNAMFLGDLKETNAVYIEDLEPDAFQGMKKYIYTDQTDFKSVFEALATYVAARKYLIEPLKEVCENYIKKQLQPSDVLEFIDSCRLNNISVFDDLCTKIINDNTVDVAKSDYFPSANSETIELILKSPSLAIKSEIEVFGLFERWALAEVERRKIPVEDIATSFDNLKKHIRFLTISGEDFVAHVEPSPLLSREEKYVIAMNKIKFNPNLTSENISMLQKSRRFNKSDKSDNNLNEQKHMFHIPINSSSYGSRQSTGIDLLPSSMRNHYDHGLKVYWINSSKLLCFEADVILGNVMKMVVIKSKFRVQADYEEDDLLFEKQSECVCFNNNNSYSYNSTQTRNRLLLAVIPKSTLKAEHYRNNNRNMINIEGSFTVTVEPFVS</sequence>
<dbReference type="Pfam" id="PF07707">
    <property type="entry name" value="BACK"/>
    <property type="match status" value="1"/>
</dbReference>
<dbReference type="GO" id="GO:0005829">
    <property type="term" value="C:cytosol"/>
    <property type="evidence" value="ECO:0007669"/>
    <property type="project" value="TreeGrafter"/>
</dbReference>
<name>A0A482X5G1_LAOST</name>
<evidence type="ECO:0000313" key="3">
    <source>
        <dbReference type="Proteomes" id="UP000291343"/>
    </source>
</evidence>
<dbReference type="Proteomes" id="UP000291343">
    <property type="component" value="Unassembled WGS sequence"/>
</dbReference>
<dbReference type="PANTHER" id="PTHR45774">
    <property type="entry name" value="BTB/POZ DOMAIN-CONTAINING"/>
    <property type="match status" value="1"/>
</dbReference>
<evidence type="ECO:0000259" key="1">
    <source>
        <dbReference type="PROSITE" id="PS50097"/>
    </source>
</evidence>
<dbReference type="SMART" id="SM00225">
    <property type="entry name" value="BTB"/>
    <property type="match status" value="1"/>
</dbReference>
<dbReference type="InParanoid" id="A0A482X5G1"/>
<dbReference type="Gene3D" id="1.25.40.420">
    <property type="match status" value="1"/>
</dbReference>
<dbReference type="STRING" id="195883.A0A482X5G1"/>
<keyword evidence="3" id="KW-1185">Reference proteome</keyword>
<dbReference type="EMBL" id="QKKF02018083">
    <property type="protein sequence ID" value="RZF40640.1"/>
    <property type="molecule type" value="Genomic_DNA"/>
</dbReference>
<proteinExistence type="predicted"/>
<dbReference type="OrthoDB" id="6621423at2759"/>
<accession>A0A482X5G1</accession>
<dbReference type="GO" id="GO:0022008">
    <property type="term" value="P:neurogenesis"/>
    <property type="evidence" value="ECO:0007669"/>
    <property type="project" value="TreeGrafter"/>
</dbReference>
<dbReference type="InterPro" id="IPR000210">
    <property type="entry name" value="BTB/POZ_dom"/>
</dbReference>
<reference evidence="2 3" key="1">
    <citation type="journal article" date="2017" name="Gigascience">
        <title>Genome sequence of the small brown planthopper, Laodelphax striatellus.</title>
        <authorList>
            <person name="Zhu J."/>
            <person name="Jiang F."/>
            <person name="Wang X."/>
            <person name="Yang P."/>
            <person name="Bao Y."/>
            <person name="Zhao W."/>
            <person name="Wang W."/>
            <person name="Lu H."/>
            <person name="Wang Q."/>
            <person name="Cui N."/>
            <person name="Li J."/>
            <person name="Chen X."/>
            <person name="Luo L."/>
            <person name="Yu J."/>
            <person name="Kang L."/>
            <person name="Cui F."/>
        </authorList>
    </citation>
    <scope>NUCLEOTIDE SEQUENCE [LARGE SCALE GENOMIC DNA]</scope>
    <source>
        <strain evidence="2">Lst14</strain>
    </source>
</reference>
<organism evidence="2 3">
    <name type="scientific">Laodelphax striatellus</name>
    <name type="common">Small brown planthopper</name>
    <name type="synonym">Delphax striatella</name>
    <dbReference type="NCBI Taxonomy" id="195883"/>
    <lineage>
        <taxon>Eukaryota</taxon>
        <taxon>Metazoa</taxon>
        <taxon>Ecdysozoa</taxon>
        <taxon>Arthropoda</taxon>
        <taxon>Hexapoda</taxon>
        <taxon>Insecta</taxon>
        <taxon>Pterygota</taxon>
        <taxon>Neoptera</taxon>
        <taxon>Paraneoptera</taxon>
        <taxon>Hemiptera</taxon>
        <taxon>Auchenorrhyncha</taxon>
        <taxon>Fulgoroidea</taxon>
        <taxon>Delphacidae</taxon>
        <taxon>Criomorphinae</taxon>
        <taxon>Laodelphax</taxon>
    </lineage>
</organism>
<dbReference type="SUPFAM" id="SSF54695">
    <property type="entry name" value="POZ domain"/>
    <property type="match status" value="1"/>
</dbReference>
<dbReference type="Gene3D" id="3.30.710.10">
    <property type="entry name" value="Potassium Channel Kv1.1, Chain A"/>
    <property type="match status" value="1"/>
</dbReference>
<evidence type="ECO:0000313" key="2">
    <source>
        <dbReference type="EMBL" id="RZF40640.1"/>
    </source>
</evidence>
<protein>
    <recommendedName>
        <fullName evidence="1">BTB domain-containing protein</fullName>
    </recommendedName>
</protein>
<dbReference type="SMR" id="A0A482X5G1"/>